<keyword evidence="2" id="KW-0472">Membrane</keyword>
<keyword evidence="2" id="KW-0812">Transmembrane</keyword>
<protein>
    <recommendedName>
        <fullName evidence="5">Amastin-like surface protein-like protein</fullName>
    </recommendedName>
</protein>
<sequence>MLSYRIIVLLLVITFTACMTCSILFPIFRKVTSDPVEARHTVRFWYKESTNTTTSTGSSGELIMRYYTHNLACQQARVLYVALSALSVAAAGISGVACLVIACWTTAGYNVSIGVVTLLLTSFAMASAVAVVGVTTYVYTHDFCVNDPTAFEKSPQKDGYHLAEGFILLCAAAGGFLLMVMIQVIGFCCGCQPLTEFHAGESHPKNPGDSGRSDGDLSISRS</sequence>
<dbReference type="EMBL" id="CP009385">
    <property type="protein sequence ID" value="AIN96924.1"/>
    <property type="molecule type" value="Genomic_DNA"/>
</dbReference>
<feature type="transmembrane region" description="Helical" evidence="2">
    <location>
        <begin position="78"/>
        <end position="107"/>
    </location>
</feature>
<name>A0A088RNU7_LEIPA</name>
<dbReference type="GeneID" id="22573627"/>
<feature type="compositionally biased region" description="Basic and acidic residues" evidence="1">
    <location>
        <begin position="201"/>
        <end position="215"/>
    </location>
</feature>
<organism evidence="3 4">
    <name type="scientific">Leishmania panamensis</name>
    <dbReference type="NCBI Taxonomy" id="5679"/>
    <lineage>
        <taxon>Eukaryota</taxon>
        <taxon>Discoba</taxon>
        <taxon>Euglenozoa</taxon>
        <taxon>Kinetoplastea</taxon>
        <taxon>Metakinetoplastina</taxon>
        <taxon>Trypanosomatida</taxon>
        <taxon>Trypanosomatidae</taxon>
        <taxon>Leishmaniinae</taxon>
        <taxon>Leishmania</taxon>
        <taxon>Leishmania guyanensis species complex</taxon>
    </lineage>
</organism>
<feature type="transmembrane region" description="Helical" evidence="2">
    <location>
        <begin position="160"/>
        <end position="185"/>
    </location>
</feature>
<gene>
    <name evidence="3" type="ORF">LPMP_160500</name>
</gene>
<dbReference type="OrthoDB" id="267214at2759"/>
<evidence type="ECO:0000256" key="2">
    <source>
        <dbReference type="SAM" id="Phobius"/>
    </source>
</evidence>
<reference evidence="3 4" key="1">
    <citation type="journal article" date="2015" name="Sci. Rep.">
        <title>The genome of Leishmania panamensis: insights into genomics of the L. (Viannia) subgenus.</title>
        <authorList>
            <person name="Llanes A."/>
            <person name="Restrepo C.M."/>
            <person name="Vecchio G.D."/>
            <person name="Anguizola F.J."/>
            <person name="Lleonart R."/>
        </authorList>
    </citation>
    <scope>NUCLEOTIDE SEQUENCE [LARGE SCALE GENOMIC DNA]</scope>
    <source>
        <strain evidence="3 4">MHOM/PA/94/PSC-1</strain>
    </source>
</reference>
<dbReference type="Proteomes" id="UP000063063">
    <property type="component" value="Chromosome 16"/>
</dbReference>
<evidence type="ECO:0008006" key="5">
    <source>
        <dbReference type="Google" id="ProtNLM"/>
    </source>
</evidence>
<dbReference type="PANTHER" id="PTHR40741">
    <property type="entry name" value="AMASTIN-RELATED"/>
    <property type="match status" value="1"/>
</dbReference>
<dbReference type="VEuPathDB" id="TriTrypDB:LPAL13_160009100"/>
<dbReference type="AlphaFoldDB" id="A0A088RNU7"/>
<feature type="transmembrane region" description="Helical" evidence="2">
    <location>
        <begin position="6"/>
        <end position="28"/>
    </location>
</feature>
<keyword evidence="4" id="KW-1185">Reference proteome</keyword>
<feature type="transmembrane region" description="Helical" evidence="2">
    <location>
        <begin position="113"/>
        <end position="139"/>
    </location>
</feature>
<evidence type="ECO:0000256" key="1">
    <source>
        <dbReference type="SAM" id="MobiDB-lite"/>
    </source>
</evidence>
<evidence type="ECO:0000313" key="3">
    <source>
        <dbReference type="EMBL" id="AIN96924.1"/>
    </source>
</evidence>
<dbReference type="VEuPathDB" id="TriTrypDB:LPMP_160500"/>
<dbReference type="PANTHER" id="PTHR40741:SF1">
    <property type="entry name" value="AMASTIN"/>
    <property type="match status" value="1"/>
</dbReference>
<dbReference type="eggNOG" id="ENOG502SPNF">
    <property type="taxonomic scope" value="Eukaryota"/>
</dbReference>
<keyword evidence="2" id="KW-1133">Transmembrane helix</keyword>
<dbReference type="RefSeq" id="XP_010697577.1">
    <property type="nucleotide sequence ID" value="XM_010699275.1"/>
</dbReference>
<feature type="region of interest" description="Disordered" evidence="1">
    <location>
        <begin position="201"/>
        <end position="222"/>
    </location>
</feature>
<dbReference type="KEGG" id="lpan:LPMP_160500"/>
<accession>A0A088RNU7</accession>
<dbReference type="PROSITE" id="PS51257">
    <property type="entry name" value="PROKAR_LIPOPROTEIN"/>
    <property type="match status" value="1"/>
</dbReference>
<evidence type="ECO:0000313" key="4">
    <source>
        <dbReference type="Proteomes" id="UP000063063"/>
    </source>
</evidence>
<proteinExistence type="predicted"/>